<evidence type="ECO:0000313" key="2">
    <source>
        <dbReference type="Proteomes" id="UP000251956"/>
    </source>
</evidence>
<sequence>MLVGADASRYSVISFQSIELDMVNMVAEEGGALRSRGLVQRLDQKRGAQFLRFPCCWPR</sequence>
<organism evidence="1 2">
    <name type="scientific">Mesorhizobium atlanticum</name>
    <dbReference type="NCBI Taxonomy" id="2233532"/>
    <lineage>
        <taxon>Bacteria</taxon>
        <taxon>Pseudomonadati</taxon>
        <taxon>Pseudomonadota</taxon>
        <taxon>Alphaproteobacteria</taxon>
        <taxon>Hyphomicrobiales</taxon>
        <taxon>Phyllobacteriaceae</taxon>
        <taxon>Mesorhizobium</taxon>
    </lineage>
</organism>
<reference evidence="1 2" key="2">
    <citation type="submission" date="2018-07" db="EMBL/GenBank/DDBJ databases">
        <title>Diversity of Mesorhizobium strains in Brazil.</title>
        <authorList>
            <person name="Helene L.C.F."/>
            <person name="Dall'Agnol R."/>
            <person name="Delamuta J.R.M."/>
            <person name="Hungria M."/>
        </authorList>
    </citation>
    <scope>NUCLEOTIDE SEQUENCE [LARGE SCALE GENOMIC DNA]</scope>
    <source>
        <strain evidence="1 2">CNPSo 3140</strain>
    </source>
</reference>
<proteinExistence type="predicted"/>
<comment type="caution">
    <text evidence="1">The sequence shown here is derived from an EMBL/GenBank/DDBJ whole genome shotgun (WGS) entry which is preliminary data.</text>
</comment>
<evidence type="ECO:0000313" key="1">
    <source>
        <dbReference type="EMBL" id="RAZ79944.1"/>
    </source>
</evidence>
<dbReference type="Proteomes" id="UP000251956">
    <property type="component" value="Unassembled WGS sequence"/>
</dbReference>
<protein>
    <submittedName>
        <fullName evidence="1">Uncharacterized protein</fullName>
    </submittedName>
</protein>
<dbReference type="EMBL" id="QMBQ01000001">
    <property type="protein sequence ID" value="RAZ79944.1"/>
    <property type="molecule type" value="Genomic_DNA"/>
</dbReference>
<name>A0A330H206_9HYPH</name>
<reference evidence="2" key="1">
    <citation type="submission" date="2018-06" db="EMBL/GenBank/DDBJ databases">
        <authorList>
            <person name="Helene L.C."/>
            <person name="Dall'Agnol R."/>
            <person name="Delamuta J.R."/>
            <person name="Hungria M."/>
        </authorList>
    </citation>
    <scope>NUCLEOTIDE SEQUENCE [LARGE SCALE GENOMIC DNA]</scope>
    <source>
        <strain evidence="2">CNPSo 3140</strain>
    </source>
</reference>
<gene>
    <name evidence="1" type="ORF">DPM35_01180</name>
</gene>
<accession>A0A330H206</accession>
<keyword evidence="2" id="KW-1185">Reference proteome</keyword>
<dbReference type="AlphaFoldDB" id="A0A330H206"/>